<evidence type="ECO:0000256" key="1">
    <source>
        <dbReference type="SAM" id="SignalP"/>
    </source>
</evidence>
<evidence type="ECO:0000313" key="2">
    <source>
        <dbReference type="EMBL" id="MDP9842373.1"/>
    </source>
</evidence>
<gene>
    <name evidence="2" type="ORF">J2853_001584</name>
</gene>
<dbReference type="Proteomes" id="UP001225356">
    <property type="component" value="Unassembled WGS sequence"/>
</dbReference>
<name>A0ABT9Q7S8_9ACTN</name>
<feature type="signal peptide" evidence="1">
    <location>
        <begin position="1"/>
        <end position="27"/>
    </location>
</feature>
<dbReference type="InterPro" id="IPR058248">
    <property type="entry name" value="Lxx211020-like"/>
</dbReference>
<protein>
    <submittedName>
        <fullName evidence="2">Copper(I)-binding protein</fullName>
    </submittedName>
</protein>
<dbReference type="Pfam" id="PF04314">
    <property type="entry name" value="PCuAC"/>
    <property type="match status" value="1"/>
</dbReference>
<evidence type="ECO:0000313" key="3">
    <source>
        <dbReference type="Proteomes" id="UP001225356"/>
    </source>
</evidence>
<dbReference type="EMBL" id="JAUSQU010000001">
    <property type="protein sequence ID" value="MDP9842373.1"/>
    <property type="molecule type" value="Genomic_DNA"/>
</dbReference>
<dbReference type="Gene3D" id="2.60.40.1890">
    <property type="entry name" value="PCu(A)C copper chaperone"/>
    <property type="match status" value="1"/>
</dbReference>
<dbReference type="SUPFAM" id="SSF110087">
    <property type="entry name" value="DR1885-like metal-binding protein"/>
    <property type="match status" value="1"/>
</dbReference>
<dbReference type="InterPro" id="IPR036182">
    <property type="entry name" value="PCuAC_sf"/>
</dbReference>
<feature type="chain" id="PRO_5046786877" evidence="1">
    <location>
        <begin position="28"/>
        <end position="192"/>
    </location>
</feature>
<organism evidence="2 3">
    <name type="scientific">Streptosporangium lutulentum</name>
    <dbReference type="NCBI Taxonomy" id="1461250"/>
    <lineage>
        <taxon>Bacteria</taxon>
        <taxon>Bacillati</taxon>
        <taxon>Actinomycetota</taxon>
        <taxon>Actinomycetes</taxon>
        <taxon>Streptosporangiales</taxon>
        <taxon>Streptosporangiaceae</taxon>
        <taxon>Streptosporangium</taxon>
    </lineage>
</organism>
<dbReference type="PANTHER" id="PTHR36302">
    <property type="entry name" value="BLR7088 PROTEIN"/>
    <property type="match status" value="1"/>
</dbReference>
<keyword evidence="3" id="KW-1185">Reference proteome</keyword>
<dbReference type="InterPro" id="IPR007410">
    <property type="entry name" value="LpqE-like"/>
</dbReference>
<reference evidence="2 3" key="1">
    <citation type="submission" date="2023-07" db="EMBL/GenBank/DDBJ databases">
        <title>Sequencing the genomes of 1000 actinobacteria strains.</title>
        <authorList>
            <person name="Klenk H.-P."/>
        </authorList>
    </citation>
    <scope>NUCLEOTIDE SEQUENCE [LARGE SCALE GENOMIC DNA]</scope>
    <source>
        <strain evidence="2 3">DSM 46740</strain>
    </source>
</reference>
<dbReference type="RefSeq" id="WP_307556282.1">
    <property type="nucleotide sequence ID" value="NZ_JAUSQU010000001.1"/>
</dbReference>
<dbReference type="PROSITE" id="PS51257">
    <property type="entry name" value="PROKAR_LIPOPROTEIN"/>
    <property type="match status" value="1"/>
</dbReference>
<proteinExistence type="predicted"/>
<comment type="caution">
    <text evidence="2">The sequence shown here is derived from an EMBL/GenBank/DDBJ whole genome shotgun (WGS) entry which is preliminary data.</text>
</comment>
<sequence length="192" mass="19135">MLSPRVAPAGILLAAVMALSGCGSQNATTTPAAAGSTAPAAATSTAVTATETGAGSATASGLTITDPWVKTVKKGMTSAFGTLVNTTDADVTVVSATSPLSPMVELHEIADSGGKMVMRPKKGGFVIPARGSQQLQPGGDHLMLMGVTQEVKPGARIPFTLTLAGGRTVTFTAVGKDFAGAKEDYQPGMGEG</sequence>
<keyword evidence="1" id="KW-0732">Signal</keyword>
<dbReference type="PANTHER" id="PTHR36302:SF1">
    <property type="entry name" value="COPPER CHAPERONE PCU(A)C"/>
    <property type="match status" value="1"/>
</dbReference>
<accession>A0ABT9Q7S8</accession>